<dbReference type="Pfam" id="PF25555">
    <property type="entry name" value="RAB3A-like_C"/>
    <property type="match status" value="1"/>
</dbReference>
<dbReference type="Gene3D" id="3.80.10.10">
    <property type="entry name" value="Ribonuclease Inhibitor"/>
    <property type="match status" value="2"/>
</dbReference>
<sequence length="1713" mass="188115">MIAQNSPRLDPRLEVNTAPSTPTPREVPPLAASTLLMATAMPIATRTSAVTIARSGYEAHREARKAVSKKGKRPRLDKLSRNQDILYLIFQRIKQDHDGNESSSESSSSYTSYSTTNYGFTTVHRPTNPVTCSSLQAMTDSRFHDLTQDAFFKLCCVNRAFAKVALPFLWEKPKIRTSRQLDRFAYTLEHHGWQYFDFIKELVVREGTLPDPSSKNLWWGMARCRAILLKVATECKNLRYLDCNWAGSPFDDKMIAALAVTPLTALKSLKLDSMQTLLTVPFLNERDFMKLISYCPGLESVELGERYDITNSALVHLLMTCSNLTRLVIPSTCIEGWVDAVDMGFGETLRFFKVHPPALLAVHSTAASSVQPISIDPYSFPPFCLSNLEAVDLGIGSGDFVKALLTRPQLPALRSLRIVYPSNSTLQRLSRRLASQLTLFEARLSDHTDPHAYQRFSSKMTGVESLDCSPGPVLGFLGRNITTLSANSSLKLIDSIADLCPNLEDLTLWGGSISKNNPCPRVRSDLQSGMIYIIEICPIKRLRLVNAYLALGPRFWQACGEFGTKLKILDIELFDCKGMSSWGLFEELRHCEGLQWLRLTELRGVRQETMIACLKDLQRLRSLSLGIPDTEAGHFSMTMDEIANFLCSFPELSDVNLVVPKPCPGSTTTTPRSSIDLGPGKHRFGLPYARADPTMVFKNALDQNIYGRTSEPASSTVPASASSASTQRQVQLAVEVKRLRALTFGTSSTVSSPTDDTDIAEAETVVVGNQPPDITDNNSLAHSALEHQGRSFLSEKIETKANDPGFENNGTVILMRTLQRPLLQETGPKRVEGIPWLQEAVNTVNMLETRLEELERVCQSIPLHEQDNIAMFKVLQEMDKAHLEDQRWIEHTEDAVRWATFVLEEALLKSSPSSFNNKRSQVVEGWCGQAENRATTSNWRKSRSEGALLTLAVPDVSQGDNESISTSNEVSKSTTLARVSLALRTRRQLSCTADQTGVGNESAAAEADKQGSRRRLQQNWGLVVNTRRSAELETTQKDAISAALRHLKSIEHAPTTTQSFNLNDGSSWENARTKALLTTSSRGVTESLEISAPRKPDVADGIPGSGYIRLASKSCLAKSRDNIMRSSSSLSIATAAKTLNPLSVSRASIQATLSASSQSLQTDLGGCLLDERVYLKQHIQALDQLRFQDQVQYQKLEQGHRQLISDLERFSKELLGSTNELTCAQASLVEACELTLMTLKTIGSPDSSNTGEMAAEGPAEVTRVDAIRQKRLAIASKKELTETKGMIEQGIKKIRRLAADCVGIAELARTQAQAQGEDVHAPAPTSPATCTSPVPAEVTPATICSKAYLLSTTPPSPVTSFAPVIPVQKPPNSMFVDGIGFQEFEGHLASLRTTFGAATKKSLTASTTRCTSIHSPAPSSPTVANIMTTPFMKRALAEDIYPCLLINPKSSPSKPSSGWMSSLLPTSSSLPGGSPPPPSFPMSYGSSPQTAWLQRLLNAMERNACEIELWRPAPPSRSTSLSRVHSKQPPSRGQASSATTATTSRDSNTGKGGPSKAPCCLCGIVRLCEFRLRILEREDGPSGHSSGNKKKTNSRRSLYVDSTSVSSQHPACAAPFPSAYRRLNETFQEYHPLDRFCRDRIVAVCDFYMFLAHLRQGLLDHLSSLELFRRAVTLRQRMACARIGSVDIVQSHQAQQPNVNTPASLSLALATRE</sequence>
<feature type="region of interest" description="Disordered" evidence="2">
    <location>
        <begin position="1314"/>
        <end position="1334"/>
    </location>
</feature>
<keyword evidence="1" id="KW-0175">Coiled coil</keyword>
<dbReference type="PANTHER" id="PTHR14430">
    <property type="entry name" value="RABIN3-RELATED"/>
    <property type="match status" value="1"/>
</dbReference>
<dbReference type="GO" id="GO:0070319">
    <property type="term" value="C:Golgi to plasma membrane transport vesicle"/>
    <property type="evidence" value="ECO:0007669"/>
    <property type="project" value="TreeGrafter"/>
</dbReference>
<dbReference type="SUPFAM" id="SSF52047">
    <property type="entry name" value="RNI-like"/>
    <property type="match status" value="1"/>
</dbReference>
<name>A0A9P8A374_MORAP</name>
<protein>
    <submittedName>
        <fullName evidence="3">Uncharacterized protein</fullName>
    </submittedName>
</protein>
<feature type="region of interest" description="Disordered" evidence="2">
    <location>
        <begin position="1"/>
        <end position="27"/>
    </location>
</feature>
<evidence type="ECO:0000256" key="1">
    <source>
        <dbReference type="ARBA" id="ARBA00023054"/>
    </source>
</evidence>
<dbReference type="PANTHER" id="PTHR14430:SF0">
    <property type="entry name" value="SEC2P DOMAIN-CONTAINING PROTEIN"/>
    <property type="match status" value="1"/>
</dbReference>
<dbReference type="InterPro" id="IPR040351">
    <property type="entry name" value="RAB3IL/RAB3IP/Sec2"/>
</dbReference>
<feature type="compositionally biased region" description="Low complexity" evidence="2">
    <location>
        <begin position="1535"/>
        <end position="1544"/>
    </location>
</feature>
<dbReference type="InterPro" id="IPR032675">
    <property type="entry name" value="LRR_dom_sf"/>
</dbReference>
<gene>
    <name evidence="3" type="ORF">KVV02_008168</name>
</gene>
<organism evidence="3 4">
    <name type="scientific">Mortierella alpina</name>
    <name type="common">Oleaginous fungus</name>
    <name type="synonym">Mortierella renispora</name>
    <dbReference type="NCBI Taxonomy" id="64518"/>
    <lineage>
        <taxon>Eukaryota</taxon>
        <taxon>Fungi</taxon>
        <taxon>Fungi incertae sedis</taxon>
        <taxon>Mucoromycota</taxon>
        <taxon>Mortierellomycotina</taxon>
        <taxon>Mortierellomycetes</taxon>
        <taxon>Mortierellales</taxon>
        <taxon>Mortierellaceae</taxon>
        <taxon>Mortierella</taxon>
    </lineage>
</organism>
<feature type="compositionally biased region" description="Low complexity" evidence="2">
    <location>
        <begin position="1451"/>
        <end position="1472"/>
    </location>
</feature>
<evidence type="ECO:0000256" key="2">
    <source>
        <dbReference type="SAM" id="MobiDB-lite"/>
    </source>
</evidence>
<reference evidence="3" key="1">
    <citation type="submission" date="2021-07" db="EMBL/GenBank/DDBJ databases">
        <title>Draft genome of Mortierella alpina, strain LL118, isolated from an aspen leaf litter sample.</title>
        <authorList>
            <person name="Yang S."/>
            <person name="Vinatzer B.A."/>
        </authorList>
    </citation>
    <scope>NUCLEOTIDE SEQUENCE</scope>
    <source>
        <strain evidence="3">LL118</strain>
    </source>
</reference>
<dbReference type="EMBL" id="JAIFTL010000171">
    <property type="protein sequence ID" value="KAG9322005.1"/>
    <property type="molecule type" value="Genomic_DNA"/>
</dbReference>
<feature type="compositionally biased region" description="Polar residues" evidence="2">
    <location>
        <begin position="1516"/>
        <end position="1534"/>
    </location>
</feature>
<accession>A0A9P8A374</accession>
<dbReference type="GO" id="GO:0006887">
    <property type="term" value="P:exocytosis"/>
    <property type="evidence" value="ECO:0007669"/>
    <property type="project" value="TreeGrafter"/>
</dbReference>
<feature type="compositionally biased region" description="Low complexity" evidence="2">
    <location>
        <begin position="1321"/>
        <end position="1334"/>
    </location>
</feature>
<feature type="region of interest" description="Disordered" evidence="2">
    <location>
        <begin position="993"/>
        <end position="1012"/>
    </location>
</feature>
<feature type="region of interest" description="Disordered" evidence="2">
    <location>
        <begin position="1451"/>
        <end position="1486"/>
    </location>
</feature>
<dbReference type="CDD" id="cd21044">
    <property type="entry name" value="Rab11BD_RAB3IP_like"/>
    <property type="match status" value="1"/>
</dbReference>
<feature type="region of interest" description="Disordered" evidence="2">
    <location>
        <begin position="1511"/>
        <end position="1555"/>
    </location>
</feature>
<dbReference type="GO" id="GO:0005085">
    <property type="term" value="F:guanyl-nucleotide exchange factor activity"/>
    <property type="evidence" value="ECO:0007669"/>
    <property type="project" value="InterPro"/>
</dbReference>
<comment type="caution">
    <text evidence="3">The sequence shown here is derived from an EMBL/GenBank/DDBJ whole genome shotgun (WGS) entry which is preliminary data.</text>
</comment>
<dbReference type="Proteomes" id="UP000717515">
    <property type="component" value="Unassembled WGS sequence"/>
</dbReference>
<dbReference type="GO" id="GO:0051286">
    <property type="term" value="C:cell tip"/>
    <property type="evidence" value="ECO:0007669"/>
    <property type="project" value="TreeGrafter"/>
</dbReference>
<evidence type="ECO:0000313" key="3">
    <source>
        <dbReference type="EMBL" id="KAG9322005.1"/>
    </source>
</evidence>
<evidence type="ECO:0000313" key="4">
    <source>
        <dbReference type="Proteomes" id="UP000717515"/>
    </source>
</evidence>
<proteinExistence type="predicted"/>